<dbReference type="InterPro" id="IPR001590">
    <property type="entry name" value="Peptidase_M12B"/>
</dbReference>
<feature type="non-terminal residue" evidence="3">
    <location>
        <position position="522"/>
    </location>
</feature>
<dbReference type="GO" id="GO:0046872">
    <property type="term" value="F:metal ion binding"/>
    <property type="evidence" value="ECO:0007669"/>
    <property type="project" value="UniProtKB-KW"/>
</dbReference>
<dbReference type="EMBL" id="JACVVK020000028">
    <property type="protein sequence ID" value="KAK7502015.1"/>
    <property type="molecule type" value="Genomic_DNA"/>
</dbReference>
<accession>A0ABD0LR56</accession>
<reference evidence="3 4" key="1">
    <citation type="journal article" date="2023" name="Sci. Data">
        <title>Genome assembly of the Korean intertidal mud-creeper Batillaria attramentaria.</title>
        <authorList>
            <person name="Patra A.K."/>
            <person name="Ho P.T."/>
            <person name="Jun S."/>
            <person name="Lee S.J."/>
            <person name="Kim Y."/>
            <person name="Won Y.J."/>
        </authorList>
    </citation>
    <scope>NUCLEOTIDE SEQUENCE [LARGE SCALE GENOMIC DNA]</scope>
    <source>
        <strain evidence="3">Wonlab-2016</strain>
    </source>
</reference>
<feature type="active site" evidence="1">
    <location>
        <position position="92"/>
    </location>
</feature>
<dbReference type="AlphaFoldDB" id="A0ABD0LR56"/>
<evidence type="ECO:0000313" key="4">
    <source>
        <dbReference type="Proteomes" id="UP001519460"/>
    </source>
</evidence>
<dbReference type="Proteomes" id="UP001519460">
    <property type="component" value="Unassembled WGS sequence"/>
</dbReference>
<comment type="caution">
    <text evidence="3">The sequence shown here is derived from an EMBL/GenBank/DDBJ whole genome shotgun (WGS) entry which is preliminary data.</text>
</comment>
<feature type="domain" description="Peptidase M12B" evidence="2">
    <location>
        <begin position="26"/>
        <end position="142"/>
    </location>
</feature>
<organism evidence="3 4">
    <name type="scientific">Batillaria attramentaria</name>
    <dbReference type="NCBI Taxonomy" id="370345"/>
    <lineage>
        <taxon>Eukaryota</taxon>
        <taxon>Metazoa</taxon>
        <taxon>Spiralia</taxon>
        <taxon>Lophotrochozoa</taxon>
        <taxon>Mollusca</taxon>
        <taxon>Gastropoda</taxon>
        <taxon>Caenogastropoda</taxon>
        <taxon>Sorbeoconcha</taxon>
        <taxon>Cerithioidea</taxon>
        <taxon>Batillariidae</taxon>
        <taxon>Batillaria</taxon>
    </lineage>
</organism>
<keyword evidence="1" id="KW-0479">Metal-binding</keyword>
<dbReference type="SUPFAM" id="SSF55486">
    <property type="entry name" value="Metalloproteases ('zincins'), catalytic domain"/>
    <property type="match status" value="1"/>
</dbReference>
<evidence type="ECO:0000313" key="3">
    <source>
        <dbReference type="EMBL" id="KAK7502015.1"/>
    </source>
</evidence>
<feature type="binding site" evidence="1">
    <location>
        <position position="101"/>
    </location>
    <ligand>
        <name>Zn(2+)</name>
        <dbReference type="ChEBI" id="CHEBI:29105"/>
        <note>catalytic</note>
    </ligand>
</feature>
<protein>
    <recommendedName>
        <fullName evidence="2">Peptidase M12B domain-containing protein</fullName>
    </recommendedName>
</protein>
<proteinExistence type="predicted"/>
<keyword evidence="1" id="KW-0862">Zinc</keyword>
<dbReference type="InterPro" id="IPR024079">
    <property type="entry name" value="MetalloPept_cat_dom_sf"/>
</dbReference>
<comment type="caution">
    <text evidence="1">Lacks conserved residue(s) required for the propagation of feature annotation.</text>
</comment>
<feature type="binding site" evidence="1">
    <location>
        <position position="95"/>
    </location>
    <ligand>
        <name>Zn(2+)</name>
        <dbReference type="ChEBI" id="CHEBI:29105"/>
        <note>catalytic</note>
    </ligand>
</feature>
<keyword evidence="4" id="KW-1185">Reference proteome</keyword>
<name>A0ABD0LR56_9CAEN</name>
<evidence type="ECO:0000259" key="2">
    <source>
        <dbReference type="PROSITE" id="PS50215"/>
    </source>
</evidence>
<dbReference type="Gene3D" id="3.40.390.10">
    <property type="entry name" value="Collagenase (Catalytic Domain)"/>
    <property type="match status" value="1"/>
</dbReference>
<sequence length="522" mass="55731">MLTDDDLCIQDETIAEETVPGSGFVDVDSVLEQFHAWLAPKHYPRTDHTMLFTGLNMTNGVAFTGRMCNPTKSLSAIQNIPNGKVSIVIAHELGHSLNASHDGDGNTCSNKSYNVMDAITENNNTKKWHYSTCSVAYFKDMLDALNNAPEHNCLTSTSAPEVDGTLLGKLFTPDQICRMSKGNHSRVCRECSQGFCVPSTTAPAASDTCLLGDTPASKESPIFKNGPPTCSGLTPADDPHVCYSNRTRRACCASCEAALTGVPGCEYGDKDIACNNLTYPYACNHKDTAEGCCGSCAPYFKPANIGCEYGDKDPGCKNLTFPYTCNIGNNSKICCESCAPFYNASNTGCEFGDKDPGCSSQPYPYTCNRNAHLCCGSCAPFLNSSNAGCEFGDKNPDCSSLTYPFACSTGDNANICCGSCAPFYNAANKGLYPQCKMSGEVVKGCEYGDKTKDCETLTYPRTCYSAQNANACCGTCAQYHDPTRVGCEYGDKSSGCSKTLAVPDSPFCQANNNICCLSCAAD</sequence>
<dbReference type="Pfam" id="PF01421">
    <property type="entry name" value="Reprolysin"/>
    <property type="match status" value="1"/>
</dbReference>
<dbReference type="PROSITE" id="PS50215">
    <property type="entry name" value="ADAM_MEPRO"/>
    <property type="match status" value="1"/>
</dbReference>
<feature type="binding site" evidence="1">
    <location>
        <position position="91"/>
    </location>
    <ligand>
        <name>Zn(2+)</name>
        <dbReference type="ChEBI" id="CHEBI:29105"/>
        <note>catalytic</note>
    </ligand>
</feature>
<evidence type="ECO:0000256" key="1">
    <source>
        <dbReference type="PROSITE-ProRule" id="PRU00276"/>
    </source>
</evidence>
<gene>
    <name evidence="3" type="ORF">BaRGS_00006767</name>
</gene>